<dbReference type="GO" id="GO:0005782">
    <property type="term" value="C:peroxisomal matrix"/>
    <property type="evidence" value="ECO:0007669"/>
    <property type="project" value="UniProtKB-SubCell"/>
</dbReference>
<proteinExistence type="inferred from homology"/>
<evidence type="ECO:0000256" key="9">
    <source>
        <dbReference type="ARBA" id="ARBA00022989"/>
    </source>
</evidence>
<dbReference type="Gene3D" id="3.30.9.10">
    <property type="entry name" value="D-Amino Acid Oxidase, subunit A, domain 2"/>
    <property type="match status" value="1"/>
</dbReference>
<dbReference type="PANTHER" id="PTHR11530">
    <property type="entry name" value="D-AMINO ACID OXIDASE"/>
    <property type="match status" value="1"/>
</dbReference>
<dbReference type="GO" id="GO:0016020">
    <property type="term" value="C:membrane"/>
    <property type="evidence" value="ECO:0007669"/>
    <property type="project" value="UniProtKB-SubCell"/>
</dbReference>
<keyword evidence="7 13" id="KW-0812">Transmembrane</keyword>
<dbReference type="GO" id="GO:0003884">
    <property type="term" value="F:D-amino-acid oxidase activity"/>
    <property type="evidence" value="ECO:0007669"/>
    <property type="project" value="InterPro"/>
</dbReference>
<evidence type="ECO:0000313" key="15">
    <source>
        <dbReference type="EMBL" id="KAH0812172.1"/>
    </source>
</evidence>
<dbReference type="Proteomes" id="UP000719412">
    <property type="component" value="Unassembled WGS sequence"/>
</dbReference>
<evidence type="ECO:0000256" key="5">
    <source>
        <dbReference type="ARBA" id="ARBA00010663"/>
    </source>
</evidence>
<evidence type="ECO:0000256" key="1">
    <source>
        <dbReference type="ARBA" id="ARBA00001974"/>
    </source>
</evidence>
<dbReference type="SUPFAM" id="SSF81321">
    <property type="entry name" value="Family A G protein-coupled receptor-like"/>
    <property type="match status" value="1"/>
</dbReference>
<evidence type="ECO:0000256" key="6">
    <source>
        <dbReference type="ARBA" id="ARBA00022630"/>
    </source>
</evidence>
<dbReference type="Gene3D" id="1.20.1070.10">
    <property type="entry name" value="Rhodopsin 7-helix transmembrane proteins"/>
    <property type="match status" value="1"/>
</dbReference>
<reference evidence="15" key="2">
    <citation type="submission" date="2021-08" db="EMBL/GenBank/DDBJ databases">
        <authorList>
            <person name="Eriksson T."/>
        </authorList>
    </citation>
    <scope>NUCLEOTIDE SEQUENCE</scope>
    <source>
        <strain evidence="15">Stoneville</strain>
        <tissue evidence="15">Whole head</tissue>
    </source>
</reference>
<comment type="similarity">
    <text evidence="5">Belongs to the G-protein coupled receptor 1 family.</text>
</comment>
<dbReference type="InterPro" id="IPR000276">
    <property type="entry name" value="GPCR_Rhodpsn"/>
</dbReference>
<dbReference type="SUPFAM" id="SSF51971">
    <property type="entry name" value="Nucleotide-binding domain"/>
    <property type="match status" value="1"/>
</dbReference>
<keyword evidence="9 13" id="KW-1133">Transmembrane helix</keyword>
<dbReference type="GO" id="GO:0004930">
    <property type="term" value="F:G protein-coupled receptor activity"/>
    <property type="evidence" value="ECO:0007669"/>
    <property type="project" value="InterPro"/>
</dbReference>
<dbReference type="GO" id="GO:0019478">
    <property type="term" value="P:D-amino acid catabolic process"/>
    <property type="evidence" value="ECO:0007669"/>
    <property type="project" value="TreeGrafter"/>
</dbReference>
<organism evidence="15 16">
    <name type="scientific">Tenebrio molitor</name>
    <name type="common">Yellow mealworm beetle</name>
    <dbReference type="NCBI Taxonomy" id="7067"/>
    <lineage>
        <taxon>Eukaryota</taxon>
        <taxon>Metazoa</taxon>
        <taxon>Ecdysozoa</taxon>
        <taxon>Arthropoda</taxon>
        <taxon>Hexapoda</taxon>
        <taxon>Insecta</taxon>
        <taxon>Pterygota</taxon>
        <taxon>Neoptera</taxon>
        <taxon>Endopterygota</taxon>
        <taxon>Coleoptera</taxon>
        <taxon>Polyphaga</taxon>
        <taxon>Cucujiformia</taxon>
        <taxon>Tenebrionidae</taxon>
        <taxon>Tenebrio</taxon>
    </lineage>
</organism>
<evidence type="ECO:0000313" key="16">
    <source>
        <dbReference type="Proteomes" id="UP000719412"/>
    </source>
</evidence>
<keyword evidence="16" id="KW-1185">Reference proteome</keyword>
<comment type="subcellular location">
    <subcellularLocation>
        <location evidence="3">Membrane</location>
    </subcellularLocation>
    <subcellularLocation>
        <location evidence="2">Peroxisome matrix</location>
    </subcellularLocation>
</comment>
<dbReference type="InterPro" id="IPR017452">
    <property type="entry name" value="GPCR_Rhodpsn_7TM"/>
</dbReference>
<evidence type="ECO:0000256" key="12">
    <source>
        <dbReference type="SAM" id="MobiDB-lite"/>
    </source>
</evidence>
<dbReference type="InterPro" id="IPR023209">
    <property type="entry name" value="DAO"/>
</dbReference>
<dbReference type="SUPFAM" id="SSF54373">
    <property type="entry name" value="FAD-linked reductases, C-terminal domain"/>
    <property type="match status" value="1"/>
</dbReference>
<dbReference type="InterPro" id="IPR006076">
    <property type="entry name" value="FAD-dep_OxRdtase"/>
</dbReference>
<evidence type="ECO:0000256" key="7">
    <source>
        <dbReference type="ARBA" id="ARBA00022692"/>
    </source>
</evidence>
<comment type="similarity">
    <text evidence="4">Belongs to the DAMOX/DASOX family.</text>
</comment>
<dbReference type="Pfam" id="PF00001">
    <property type="entry name" value="7tm_1"/>
    <property type="match status" value="1"/>
</dbReference>
<keyword evidence="8" id="KW-0274">FAD</keyword>
<evidence type="ECO:0000256" key="8">
    <source>
        <dbReference type="ARBA" id="ARBA00022827"/>
    </source>
</evidence>
<gene>
    <name evidence="15" type="ORF">GEV33_010609</name>
</gene>
<feature type="region of interest" description="Disordered" evidence="12">
    <location>
        <begin position="336"/>
        <end position="357"/>
    </location>
</feature>
<dbReference type="GO" id="GO:0071949">
    <property type="term" value="F:FAD binding"/>
    <property type="evidence" value="ECO:0007669"/>
    <property type="project" value="InterPro"/>
</dbReference>
<feature type="compositionally biased region" description="Low complexity" evidence="12">
    <location>
        <begin position="346"/>
        <end position="357"/>
    </location>
</feature>
<dbReference type="AlphaFoldDB" id="A0A8J6HD20"/>
<evidence type="ECO:0000256" key="10">
    <source>
        <dbReference type="ARBA" id="ARBA00023002"/>
    </source>
</evidence>
<dbReference type="PROSITE" id="PS50262">
    <property type="entry name" value="G_PROTEIN_RECEP_F1_2"/>
    <property type="match status" value="1"/>
</dbReference>
<dbReference type="Pfam" id="PF01266">
    <property type="entry name" value="DAO"/>
    <property type="match status" value="1"/>
</dbReference>
<keyword evidence="11 13" id="KW-0472">Membrane</keyword>
<dbReference type="Gene3D" id="3.40.50.720">
    <property type="entry name" value="NAD(P)-binding Rossmann-like Domain"/>
    <property type="match status" value="1"/>
</dbReference>
<evidence type="ECO:0000256" key="4">
    <source>
        <dbReference type="ARBA" id="ARBA00006730"/>
    </source>
</evidence>
<reference evidence="15" key="1">
    <citation type="journal article" date="2020" name="J Insects Food Feed">
        <title>The yellow mealworm (Tenebrio molitor) genome: a resource for the emerging insects as food and feed industry.</title>
        <authorList>
            <person name="Eriksson T."/>
            <person name="Andere A."/>
            <person name="Kelstrup H."/>
            <person name="Emery V."/>
            <person name="Picard C."/>
        </authorList>
    </citation>
    <scope>NUCLEOTIDE SEQUENCE</scope>
    <source>
        <strain evidence="15">Stoneville</strain>
        <tissue evidence="15">Whole head</tissue>
    </source>
</reference>
<evidence type="ECO:0000256" key="3">
    <source>
        <dbReference type="ARBA" id="ARBA00004370"/>
    </source>
</evidence>
<name>A0A8J6HD20_TENMO</name>
<evidence type="ECO:0000256" key="2">
    <source>
        <dbReference type="ARBA" id="ARBA00004253"/>
    </source>
</evidence>
<keyword evidence="10" id="KW-0560">Oxidoreductase</keyword>
<protein>
    <recommendedName>
        <fullName evidence="14">G-protein coupled receptors family 1 profile domain-containing protein</fullName>
    </recommendedName>
</protein>
<keyword evidence="6" id="KW-0285">Flavoprotein</keyword>
<accession>A0A8J6HD20</accession>
<feature type="domain" description="G-protein coupled receptors family 1 profile" evidence="14">
    <location>
        <begin position="543"/>
        <end position="604"/>
    </location>
</feature>
<comment type="caution">
    <text evidence="15">The sequence shown here is derived from an EMBL/GenBank/DDBJ whole genome shotgun (WGS) entry which is preliminary data.</text>
</comment>
<sequence>MLEVAVIGCGVVGLPTALEVQKQLGPSGRVVIFTDRLSPWTTGDVSAGLWTPYLLENTPQEKITRWAKTTQDYILKLWKRGKAKDTGISLQLITTLSDDKNFQLPPWIKISLGHSEISPEQIKRYNRRFNEEFTGGFAFVSFIWEPSKFLPYLQRKFQQRGGEIKLGKIERFEQLSRFDVVVNCTGLDSRVLVPDPQVHPIRGQVVRVKAPWQFEAFMSDAQDGKYIIPNEECVILGGTHQVDDYNTEIDEGDKRDILEGCCKYVPSLVNAPVVGHQAGLRPGRDQVRLELEYRRVEGKVMKIVHNYGHGGSGITLSIGCAVDAARLVKEALGSSGQSKLMHPSDDSPLNSSLHNLSSNSGRTRDITLLGNSLSCEEAPFEYRAKLTGSWWLVARDDNNANNNRTCIFPLSVKNSSERNVVFAYSGGMRLLESGRIRTMPGLCLYQVGKLQSLSGGSRVCSFFSSQWRRDSKDRDTKRNGTAEREQMCIDSGLWTQILGKMLEDCHAENSYNSSQASFLSLLGPGDVLQALIVLLLTVGVLAANLLLILVINSRRYSKYIHSQPRYLLTSLASNDLAMGLLVTPFAIVPSLRHCWPYGELVCQIQSGFELDRRDGDADSNSAKLAPRIFDYFISIVGGARQLEQERSRSCRSTLDDRDTRWTNSIEGVSRSQNKYSGDRIGNKLDIADHKRSAIRADPPILTASTFPKNKTCMKSADPSRHYLSLSFPRLQTIKPGDDNVYAQTYSQKQIAVYKAHVYGLSERGPTTRPDPTRIVQLNRHRVFDFWRRRRARHVGLLSRNDEIGIIRWLCSSINSLSHTINLTKWNKMHTDPVYRVTGLTLMYVYRALSQDFGQHEQEHATTVITVDKGTTLKRSQLESLSLGSEQN</sequence>
<comment type="cofactor">
    <cofactor evidence="1">
        <name>FAD</name>
        <dbReference type="ChEBI" id="CHEBI:57692"/>
    </cofactor>
</comment>
<feature type="transmembrane region" description="Helical" evidence="13">
    <location>
        <begin position="527"/>
        <end position="551"/>
    </location>
</feature>
<dbReference type="EMBL" id="JABDTM020026233">
    <property type="protein sequence ID" value="KAH0812172.1"/>
    <property type="molecule type" value="Genomic_DNA"/>
</dbReference>
<dbReference type="PROSITE" id="PS00677">
    <property type="entry name" value="DAO"/>
    <property type="match status" value="1"/>
</dbReference>
<evidence type="ECO:0000259" key="14">
    <source>
        <dbReference type="PROSITE" id="PS50262"/>
    </source>
</evidence>
<evidence type="ECO:0000256" key="13">
    <source>
        <dbReference type="SAM" id="Phobius"/>
    </source>
</evidence>
<dbReference type="InterPro" id="IPR006181">
    <property type="entry name" value="D-amino_acid_oxidase_CS"/>
</dbReference>
<dbReference type="PANTHER" id="PTHR11530:SF11">
    <property type="entry name" value="D-ASPARTATE OXIDASE"/>
    <property type="match status" value="1"/>
</dbReference>
<evidence type="ECO:0000256" key="11">
    <source>
        <dbReference type="ARBA" id="ARBA00023136"/>
    </source>
</evidence>